<dbReference type="Pfam" id="PF00408">
    <property type="entry name" value="PGM_PMM_IV"/>
    <property type="match status" value="1"/>
</dbReference>
<evidence type="ECO:0000256" key="5">
    <source>
        <dbReference type="ARBA" id="ARBA00022553"/>
    </source>
</evidence>
<feature type="domain" description="Phosphoacetylglucosamine mutase AMG1" evidence="18">
    <location>
        <begin position="302"/>
        <end position="440"/>
    </location>
</feature>
<feature type="active site" description="Phosphoserine intermediate" evidence="13">
    <location>
        <position position="66"/>
    </location>
</feature>
<dbReference type="GO" id="GO:0006048">
    <property type="term" value="P:UDP-N-acetylglucosamine biosynthetic process"/>
    <property type="evidence" value="ECO:0007669"/>
    <property type="project" value="UniProtKB-UniRule"/>
</dbReference>
<dbReference type="UniPathway" id="UPA00113">
    <property type="reaction ID" value="UER00530"/>
</dbReference>
<evidence type="ECO:0000256" key="2">
    <source>
        <dbReference type="ARBA" id="ARBA00004865"/>
    </source>
</evidence>
<evidence type="ECO:0000256" key="4">
    <source>
        <dbReference type="ARBA" id="ARBA00012731"/>
    </source>
</evidence>
<evidence type="ECO:0000313" key="20">
    <source>
        <dbReference type="EMBL" id="ORE06694.1"/>
    </source>
</evidence>
<feature type="binding site" evidence="15">
    <location>
        <position position="285"/>
    </location>
    <ligand>
        <name>Mg(2+)</name>
        <dbReference type="ChEBI" id="CHEBI:18420"/>
    </ligand>
</feature>
<feature type="domain" description="Phosphoacetylglucosamine mutase AMG1" evidence="19">
    <location>
        <begin position="188"/>
        <end position="288"/>
    </location>
</feature>
<dbReference type="FunFam" id="3.40.120.10:FF:000038">
    <property type="entry name" value="Phosphoacetylglucosamine mutase"/>
    <property type="match status" value="1"/>
</dbReference>
<evidence type="ECO:0000256" key="6">
    <source>
        <dbReference type="ARBA" id="ARBA00022723"/>
    </source>
</evidence>
<dbReference type="SUPFAM" id="SSF53738">
    <property type="entry name" value="Phosphoglucomutase, first 3 domains"/>
    <property type="match status" value="3"/>
</dbReference>
<evidence type="ECO:0000256" key="12">
    <source>
        <dbReference type="PIRNR" id="PIRNR016408"/>
    </source>
</evidence>
<dbReference type="InterPro" id="IPR016055">
    <property type="entry name" value="A-D-PHexomutase_a/b/a-I/II/III"/>
</dbReference>
<keyword evidence="5" id="KW-0597">Phosphoprotein</keyword>
<dbReference type="Pfam" id="PF02878">
    <property type="entry name" value="PGM_PMM_I"/>
    <property type="match status" value="2"/>
</dbReference>
<keyword evidence="7 12" id="KW-0460">Magnesium</keyword>
<dbReference type="Pfam" id="PF21404">
    <property type="entry name" value="AMG1_III"/>
    <property type="match status" value="1"/>
</dbReference>
<evidence type="ECO:0000256" key="10">
    <source>
        <dbReference type="ARBA" id="ARBA00031926"/>
    </source>
</evidence>
<dbReference type="InterPro" id="IPR016657">
    <property type="entry name" value="PAGM"/>
</dbReference>
<dbReference type="PIRSF" id="PIRSF016408">
    <property type="entry name" value="PAGM"/>
    <property type="match status" value="1"/>
</dbReference>
<evidence type="ECO:0000256" key="7">
    <source>
        <dbReference type="ARBA" id="ARBA00022842"/>
    </source>
</evidence>
<reference evidence="20" key="1">
    <citation type="journal article" date="2016" name="Proc. Natl. Acad. Sci. U.S.A.">
        <title>Lipid metabolic changes in an early divergent fungus govern the establishment of a mutualistic symbiosis with endobacteria.</title>
        <authorList>
            <person name="Lastovetsky O.A."/>
            <person name="Gaspar M.L."/>
            <person name="Mondo S.J."/>
            <person name="LaButti K.M."/>
            <person name="Sandor L."/>
            <person name="Grigoriev I.V."/>
            <person name="Henry S.A."/>
            <person name="Pawlowska T.E."/>
        </authorList>
    </citation>
    <scope>NUCLEOTIDE SEQUENCE [LARGE SCALE GENOMIC DNA]</scope>
    <source>
        <strain evidence="20">ATCC 52814</strain>
    </source>
</reference>
<evidence type="ECO:0000259" key="19">
    <source>
        <dbReference type="Pfam" id="PF21405"/>
    </source>
</evidence>
<dbReference type="PANTHER" id="PTHR45955">
    <property type="entry name" value="PHOSPHOACETYLGLUCOSAMINE MUTASE"/>
    <property type="match status" value="1"/>
</dbReference>
<feature type="binding site" evidence="14">
    <location>
        <begin position="376"/>
        <end position="378"/>
    </location>
    <ligand>
        <name>substrate</name>
    </ligand>
</feature>
<evidence type="ECO:0000256" key="1">
    <source>
        <dbReference type="ARBA" id="ARBA00000558"/>
    </source>
</evidence>
<dbReference type="GO" id="GO:0000287">
    <property type="term" value="F:magnesium ion binding"/>
    <property type="evidence" value="ECO:0007669"/>
    <property type="project" value="InterPro"/>
</dbReference>
<dbReference type="InterPro" id="IPR049022">
    <property type="entry name" value="AMG1_III"/>
</dbReference>
<dbReference type="SUPFAM" id="SSF55957">
    <property type="entry name" value="Phosphoglucomutase, C-terminal domain"/>
    <property type="match status" value="1"/>
</dbReference>
<dbReference type="Pfam" id="PF21405">
    <property type="entry name" value="AMG1_II"/>
    <property type="match status" value="1"/>
</dbReference>
<feature type="domain" description="Alpha-D-phosphohexomutase C-terminal" evidence="16">
    <location>
        <begin position="476"/>
        <end position="529"/>
    </location>
</feature>
<comment type="pathway">
    <text evidence="2 12">Nucleotide-sugar biosynthesis; UDP-N-acetyl-alpha-D-glucosamine biosynthesis; N-acetyl-alpha-D-glucosamine 1-phosphate from alpha-D-glucosamine 6-phosphate (route I): step 2/2.</text>
</comment>
<comment type="catalytic activity">
    <reaction evidence="1 12">
        <text>N-acetyl-alpha-D-glucosamine 1-phosphate = N-acetyl-D-glucosamine 6-phosphate</text>
        <dbReference type="Rhea" id="RHEA:23804"/>
        <dbReference type="ChEBI" id="CHEBI:57513"/>
        <dbReference type="ChEBI" id="CHEBI:57776"/>
        <dbReference type="EC" id="5.4.2.3"/>
    </reaction>
</comment>
<comment type="cofactor">
    <cofactor evidence="12 15">
        <name>Mg(2+)</name>
        <dbReference type="ChEBI" id="CHEBI:18420"/>
    </cofactor>
    <text evidence="12 15">Binds 1 Mg(2+) ion per subunit.</text>
</comment>
<feature type="binding site" description="via phosphate group" evidence="15">
    <location>
        <position position="66"/>
    </location>
    <ligand>
        <name>Mg(2+)</name>
        <dbReference type="ChEBI" id="CHEBI:18420"/>
    </ligand>
</feature>
<evidence type="ECO:0000256" key="15">
    <source>
        <dbReference type="PIRSR" id="PIRSR016408-3"/>
    </source>
</evidence>
<evidence type="ECO:0000256" key="11">
    <source>
        <dbReference type="ARBA" id="ARBA00032065"/>
    </source>
</evidence>
<evidence type="ECO:0000259" key="17">
    <source>
        <dbReference type="Pfam" id="PF02878"/>
    </source>
</evidence>
<keyword evidence="9" id="KW-0119">Carbohydrate metabolism</keyword>
<dbReference type="EC" id="5.4.2.3" evidence="4 12"/>
<comment type="function">
    <text evidence="12">Catalyzes the conversion of GlcNAc-6-P into GlcNAc-1-P during the synthesis of uridine diphosphate/UDP-GlcNAc, which is a biosynthetic precursor of chitin and also supplies the amino sugars for N-linked oligosaccharides of glycoproteins.</text>
</comment>
<evidence type="ECO:0000256" key="13">
    <source>
        <dbReference type="PIRSR" id="PIRSR016408-1"/>
    </source>
</evidence>
<dbReference type="InterPro" id="IPR016066">
    <property type="entry name" value="A-D-PHexomutase_CS"/>
</dbReference>
<dbReference type="FunFam" id="3.40.120.10:FF:000023">
    <property type="entry name" value="Phosphoacetylglucosamine mutase"/>
    <property type="match status" value="1"/>
</dbReference>
<dbReference type="InterPro" id="IPR005843">
    <property type="entry name" value="A-D-PHexomutase_C"/>
</dbReference>
<sequence length="543" mass="58586">MSFDLAAIKQNTIPIEVEGYKYTYGTAGFRTKADVLGSVMYKVAILATLRSKKLQGATIGVMITASHNPEEDNGVKLVDPRGEMLEQSWEVYATKLANAVSGDNLVEVINEIIAINKIDLETPAAVIYAHDTRPSCPQLVKCLENGLQAAGAKMTNFGLKTTPMLHYLVRCINTQGTSDAYGEPTEEGYYKKLANAYIAAVKGKARLSTLHVDCANGVGAPKLREFTKYIPSDILAVDIVNDQITALGQLNKNCGADFVKTQQRAPGGTTIAAGDRCCSFDGDADRIVFYYVASDGTFKLLDGDKIAGLAAHFISNLLNEAGIDSIKVGVVQTAYANGSSTNYLTKVLKVPVSCVSTGVKHLHHEAEKYDIGVYFEANGHGTVLFSPDALSTINTAEAESPAQNQAITQLRALTELINQTVGDAISDMLLVEAILTNLQWSLEEWDQAYTDLPNRLVKVVVSDRHIFKTTNAERQLVEPAGLQAEIDALVAKYANGRSFVRASGTEDAVRVYAEAATRAETDDLAFKVAQLVYDRAGGVGTRP</sequence>
<evidence type="ECO:0000256" key="8">
    <source>
        <dbReference type="ARBA" id="ARBA00023235"/>
    </source>
</evidence>
<dbReference type="FunFam" id="3.30.310.50:FF:000003">
    <property type="entry name" value="Phosphoacetylglucosamine mutase"/>
    <property type="match status" value="1"/>
</dbReference>
<dbReference type="AlphaFoldDB" id="A0A1X0R3Y1"/>
<dbReference type="PROSITE" id="PS00710">
    <property type="entry name" value="PGM_PMM"/>
    <property type="match status" value="1"/>
</dbReference>
<evidence type="ECO:0000256" key="14">
    <source>
        <dbReference type="PIRSR" id="PIRSR016408-2"/>
    </source>
</evidence>
<feature type="binding site" evidence="14">
    <location>
        <begin position="501"/>
        <end position="505"/>
    </location>
    <ligand>
        <name>substrate</name>
    </ligand>
</feature>
<feature type="domain" description="Alpha-D-phosphohexomutase alpha/beta/alpha" evidence="17">
    <location>
        <begin position="121"/>
        <end position="175"/>
    </location>
</feature>
<keyword evidence="6 12" id="KW-0479">Metal-binding</keyword>
<evidence type="ECO:0000256" key="3">
    <source>
        <dbReference type="ARBA" id="ARBA00010231"/>
    </source>
</evidence>
<dbReference type="InterPro" id="IPR005844">
    <property type="entry name" value="A-D-PHexomutase_a/b/a-I"/>
</dbReference>
<organism evidence="20">
    <name type="scientific">Rhizopus microsporus var. microsporus</name>
    <dbReference type="NCBI Taxonomy" id="86635"/>
    <lineage>
        <taxon>Eukaryota</taxon>
        <taxon>Fungi</taxon>
        <taxon>Fungi incertae sedis</taxon>
        <taxon>Mucoromycota</taxon>
        <taxon>Mucoromycotina</taxon>
        <taxon>Mucoromycetes</taxon>
        <taxon>Mucorales</taxon>
        <taxon>Mucorineae</taxon>
        <taxon>Rhizopodaceae</taxon>
        <taxon>Rhizopus</taxon>
    </lineage>
</organism>
<feature type="binding site" evidence="14">
    <location>
        <position position="510"/>
    </location>
    <ligand>
        <name>substrate</name>
    </ligand>
</feature>
<dbReference type="InterPro" id="IPR036900">
    <property type="entry name" value="A-D-PHexomutase_C_sf"/>
</dbReference>
<dbReference type="Proteomes" id="UP000242414">
    <property type="component" value="Unassembled WGS sequence"/>
</dbReference>
<evidence type="ECO:0000256" key="9">
    <source>
        <dbReference type="ARBA" id="ARBA00023277"/>
    </source>
</evidence>
<dbReference type="Gene3D" id="3.40.120.10">
    <property type="entry name" value="Alpha-D-Glucose-1,6-Bisphosphate, subunit A, domain 3"/>
    <property type="match status" value="2"/>
</dbReference>
<accession>A0A1X0R3Y1</accession>
<dbReference type="InterPro" id="IPR049023">
    <property type="entry name" value="AMG1_II"/>
</dbReference>
<keyword evidence="8 12" id="KW-0413">Isomerase</keyword>
<feature type="domain" description="Alpha-D-phosphohexomutase alpha/beta/alpha" evidence="17">
    <location>
        <begin position="55"/>
        <end position="88"/>
    </location>
</feature>
<dbReference type="PANTHER" id="PTHR45955:SF1">
    <property type="entry name" value="PHOSPHOACETYLGLUCOSAMINE MUTASE"/>
    <property type="match status" value="1"/>
</dbReference>
<feature type="binding site" evidence="15">
    <location>
        <position position="281"/>
    </location>
    <ligand>
        <name>Mg(2+)</name>
        <dbReference type="ChEBI" id="CHEBI:18420"/>
    </ligand>
</feature>
<dbReference type="VEuPathDB" id="FungiDB:BCV72DRAFT_206980"/>
<dbReference type="GO" id="GO:0004610">
    <property type="term" value="F:phosphoacetylglucosamine mutase activity"/>
    <property type="evidence" value="ECO:0007669"/>
    <property type="project" value="UniProtKB-UniRule"/>
</dbReference>
<name>A0A1X0R3Y1_RHIZD</name>
<dbReference type="GO" id="GO:0005975">
    <property type="term" value="P:carbohydrate metabolic process"/>
    <property type="evidence" value="ECO:0007669"/>
    <property type="project" value="InterPro"/>
</dbReference>
<feature type="binding site" evidence="15">
    <location>
        <position position="283"/>
    </location>
    <ligand>
        <name>Mg(2+)</name>
        <dbReference type="ChEBI" id="CHEBI:18420"/>
    </ligand>
</feature>
<comment type="similarity">
    <text evidence="3 12">Belongs to the phosphohexose mutase family.</text>
</comment>
<dbReference type="EMBL" id="KV921918">
    <property type="protein sequence ID" value="ORE06694.1"/>
    <property type="molecule type" value="Genomic_DNA"/>
</dbReference>
<dbReference type="OrthoDB" id="1928at2759"/>
<dbReference type="CDD" id="cd03086">
    <property type="entry name" value="PGM3"/>
    <property type="match status" value="1"/>
</dbReference>
<evidence type="ECO:0000259" key="16">
    <source>
        <dbReference type="Pfam" id="PF00408"/>
    </source>
</evidence>
<dbReference type="Gene3D" id="3.30.310.50">
    <property type="entry name" value="Alpha-D-phosphohexomutase, C-terminal domain"/>
    <property type="match status" value="1"/>
</dbReference>
<evidence type="ECO:0000259" key="18">
    <source>
        <dbReference type="Pfam" id="PF21404"/>
    </source>
</evidence>
<proteinExistence type="inferred from homology"/>
<gene>
    <name evidence="20" type="ORF">BCV72DRAFT_206980</name>
</gene>
<protein>
    <recommendedName>
        <fullName evidence="4 12">Phosphoacetylglucosamine mutase</fullName>
        <shortName evidence="12">PAGM</shortName>
        <ecNumber evidence="4 12">5.4.2.3</ecNumber>
    </recommendedName>
    <alternativeName>
        <fullName evidence="11 12">Acetylglucosamine phosphomutase</fullName>
    </alternativeName>
    <alternativeName>
        <fullName evidence="10 12">N-acetylglucosamine-phosphate mutase</fullName>
    </alternativeName>
</protein>